<evidence type="ECO:0000313" key="2">
    <source>
        <dbReference type="EMBL" id="EQD77682.1"/>
    </source>
</evidence>
<feature type="non-terminal residue" evidence="2">
    <location>
        <position position="310"/>
    </location>
</feature>
<reference evidence="2" key="2">
    <citation type="journal article" date="2014" name="ISME J.">
        <title>Microbial stratification in low pH oxic and suboxic macroscopic growths along an acid mine drainage.</title>
        <authorList>
            <person name="Mendez-Garcia C."/>
            <person name="Mesa V."/>
            <person name="Sprenger R.R."/>
            <person name="Richter M."/>
            <person name="Diez M.S."/>
            <person name="Solano J."/>
            <person name="Bargiela R."/>
            <person name="Golyshina O.V."/>
            <person name="Manteca A."/>
            <person name="Ramos J.L."/>
            <person name="Gallego J.R."/>
            <person name="Llorente I."/>
            <person name="Martins Dos Santos V.A."/>
            <person name="Jensen O.N."/>
            <person name="Pelaez A.I."/>
            <person name="Sanchez J."/>
            <person name="Ferrer M."/>
        </authorList>
    </citation>
    <scope>NUCLEOTIDE SEQUENCE</scope>
</reference>
<name>T1C6M5_9ZZZZ</name>
<gene>
    <name evidence="2" type="ORF">B1B_00936</name>
</gene>
<dbReference type="InterPro" id="IPR002559">
    <property type="entry name" value="Transposase_11"/>
</dbReference>
<dbReference type="PANTHER" id="PTHR34614:SF2">
    <property type="entry name" value="TRANSPOSASE IS4-LIKE DOMAIN-CONTAINING PROTEIN"/>
    <property type="match status" value="1"/>
</dbReference>
<dbReference type="EMBL" id="AUZY01000685">
    <property type="protein sequence ID" value="EQD77682.1"/>
    <property type="molecule type" value="Genomic_DNA"/>
</dbReference>
<evidence type="ECO:0000259" key="1">
    <source>
        <dbReference type="Pfam" id="PF01609"/>
    </source>
</evidence>
<proteinExistence type="predicted"/>
<dbReference type="GO" id="GO:0006313">
    <property type="term" value="P:DNA transposition"/>
    <property type="evidence" value="ECO:0007669"/>
    <property type="project" value="InterPro"/>
</dbReference>
<dbReference type="GO" id="GO:0004803">
    <property type="term" value="F:transposase activity"/>
    <property type="evidence" value="ECO:0007669"/>
    <property type="project" value="InterPro"/>
</dbReference>
<accession>T1C6M5</accession>
<feature type="domain" description="Transposase IS4-like" evidence="1">
    <location>
        <begin position="3"/>
        <end position="271"/>
    </location>
</feature>
<reference evidence="2" key="1">
    <citation type="submission" date="2013-08" db="EMBL/GenBank/DDBJ databases">
        <authorList>
            <person name="Mendez C."/>
            <person name="Richter M."/>
            <person name="Ferrer M."/>
            <person name="Sanchez J."/>
        </authorList>
    </citation>
    <scope>NUCLEOTIDE SEQUENCE</scope>
</reference>
<dbReference type="AlphaFoldDB" id="T1C6M5"/>
<dbReference type="PANTHER" id="PTHR34614">
    <property type="match status" value="1"/>
</dbReference>
<comment type="caution">
    <text evidence="2">The sequence shown here is derived from an EMBL/GenBank/DDBJ whole genome shotgun (WGS) entry which is preliminary data.</text>
</comment>
<protein>
    <submittedName>
        <fullName evidence="2">Transposase IS4 family protein</fullName>
    </submittedName>
</protein>
<feature type="non-terminal residue" evidence="2">
    <location>
        <position position="1"/>
    </location>
</feature>
<organism evidence="2">
    <name type="scientific">mine drainage metagenome</name>
    <dbReference type="NCBI Taxonomy" id="410659"/>
    <lineage>
        <taxon>unclassified sequences</taxon>
        <taxon>metagenomes</taxon>
        <taxon>ecological metagenomes</taxon>
    </lineage>
</organism>
<sequence>EEHLPTFHKIYPGNENDARLFREVVQDMVSTLVKLGEKAEDLCFVMDKGMNSKEGWTALTASKVHFVGSLKRNQVGDLMRIPLSKFAKAYETESEEAILTHRASRTVMGVKGVVVLAYNEAAERRQSLDYEWAKARFLTEGTRIAESAGKRHRGRPPTVAGTNRRLNALVPDKWVSVFRFHVGPTLDEGFPLLKVRTWVDEKVEQEKRAGFGRTAVFTDREEWSDEKIARTYYARSGMEEDYHVLKDVLLFPMMPIYHRRDQRIRVHGFLCVMGLLFYRYVQLKLEKAQKVRTPIGELARRLKRIRLGAI</sequence>
<dbReference type="GO" id="GO:0003677">
    <property type="term" value="F:DNA binding"/>
    <property type="evidence" value="ECO:0007669"/>
    <property type="project" value="InterPro"/>
</dbReference>
<dbReference type="Pfam" id="PF01609">
    <property type="entry name" value="DDE_Tnp_1"/>
    <property type="match status" value="1"/>
</dbReference>